<dbReference type="SUPFAM" id="SSF56281">
    <property type="entry name" value="Metallo-hydrolase/oxidoreductase"/>
    <property type="match status" value="1"/>
</dbReference>
<name>A0A7S9IHS0_SACSO</name>
<gene>
    <name evidence="2" type="ORF">HFC64_05115</name>
</gene>
<organism evidence="2 3">
    <name type="scientific">Saccharolobus solfataricus</name>
    <name type="common">Sulfolobus solfataricus</name>
    <dbReference type="NCBI Taxonomy" id="2287"/>
    <lineage>
        <taxon>Archaea</taxon>
        <taxon>Thermoproteota</taxon>
        <taxon>Thermoprotei</taxon>
        <taxon>Sulfolobales</taxon>
        <taxon>Sulfolobaceae</taxon>
        <taxon>Saccharolobus</taxon>
    </lineage>
</organism>
<keyword evidence="2" id="KW-0378">Hydrolase</keyword>
<dbReference type="PANTHER" id="PTHR23131:SF4">
    <property type="entry name" value="METALLO-BETA-LACTAMASE SUPERFAMILY POTEIN"/>
    <property type="match status" value="1"/>
</dbReference>
<dbReference type="InterPro" id="IPR036388">
    <property type="entry name" value="WH-like_DNA-bd_sf"/>
</dbReference>
<reference evidence="2 3" key="1">
    <citation type="journal article" date="2020" name="Nat. Commun.">
        <title>The structures of two archaeal type IV pili illuminate evolutionary relationships.</title>
        <authorList>
            <person name="Wang F."/>
            <person name="Baquero D.P."/>
            <person name="Su Z."/>
            <person name="Beltran L.C."/>
            <person name="Prangishvili D."/>
            <person name="Krupovic M."/>
            <person name="Egelman E.H."/>
        </authorList>
    </citation>
    <scope>NUCLEOTIDE SEQUENCE [LARGE SCALE GENOMIC DNA]</scope>
    <source>
        <strain evidence="2 3">POZ149</strain>
    </source>
</reference>
<sequence>MPESITKNLFKLSIKLPDLAIESLNAYLLTLNDKNILIDTGSPSYGSISSLVEELENLGMKISDINEIIITHFHIDHIGLAYLLSKLAKVKIIIGNVEYNFIKRFKYRYDEMIKILKLNGASQQLLDIAFDFTSGFRANIYSRVGELNNVETVNDSQQLYNLKFLFTPGHTIGHICIYDEENKLLLSGDTLLADITPNVSLYEENCNPLNEYLKSLKRISSLEVKKSLPAHGRIIENTEERIRELIKHHEERLNEMLEMMGNRELAAYEIASKIKWKLKYNGWDELDPSQKYLAMGETLAHLKYLEDINAVRKRISDGMIKYIKQKENIKISL</sequence>
<dbReference type="Gene3D" id="3.60.15.10">
    <property type="entry name" value="Ribonuclease Z/Hydroxyacylglutathione hydrolase-like"/>
    <property type="match status" value="1"/>
</dbReference>
<dbReference type="SMART" id="SM00849">
    <property type="entry name" value="Lactamase_B"/>
    <property type="match status" value="1"/>
</dbReference>
<accession>A0A7S9IHS0</accession>
<dbReference type="InterPro" id="IPR036866">
    <property type="entry name" value="RibonucZ/Hydroxyglut_hydro"/>
</dbReference>
<dbReference type="GO" id="GO:0016787">
    <property type="term" value="F:hydrolase activity"/>
    <property type="evidence" value="ECO:0007669"/>
    <property type="project" value="UniProtKB-KW"/>
</dbReference>
<feature type="domain" description="Metallo-beta-lactamase" evidence="1">
    <location>
        <begin position="23"/>
        <end position="231"/>
    </location>
</feature>
<dbReference type="CDD" id="cd07725">
    <property type="entry name" value="TTHA1429-like_MBL-fold"/>
    <property type="match status" value="1"/>
</dbReference>
<evidence type="ECO:0000313" key="2">
    <source>
        <dbReference type="EMBL" id="QPG49290.1"/>
    </source>
</evidence>
<protein>
    <submittedName>
        <fullName evidence="2">MBL fold metallo-hydrolase</fullName>
    </submittedName>
</protein>
<proteinExistence type="predicted"/>
<dbReference type="InterPro" id="IPR050662">
    <property type="entry name" value="Sec-metab_biosynth-thioest"/>
</dbReference>
<dbReference type="InterPro" id="IPR001279">
    <property type="entry name" value="Metallo-B-lactamas"/>
</dbReference>
<dbReference type="PANTHER" id="PTHR23131">
    <property type="entry name" value="ENDORIBONUCLEASE LACTB2"/>
    <property type="match status" value="1"/>
</dbReference>
<dbReference type="Pfam" id="PF00753">
    <property type="entry name" value="Lactamase_B"/>
    <property type="match status" value="1"/>
</dbReference>
<dbReference type="Proteomes" id="UP000594632">
    <property type="component" value="Chromosome"/>
</dbReference>
<dbReference type="Gene3D" id="1.10.10.10">
    <property type="entry name" value="Winged helix-like DNA-binding domain superfamily/Winged helix DNA-binding domain"/>
    <property type="match status" value="1"/>
</dbReference>
<dbReference type="EMBL" id="CP050869">
    <property type="protein sequence ID" value="QPG49290.1"/>
    <property type="molecule type" value="Genomic_DNA"/>
</dbReference>
<dbReference type="AlphaFoldDB" id="A0A7S9IHS0"/>
<evidence type="ECO:0000313" key="3">
    <source>
        <dbReference type="Proteomes" id="UP000594632"/>
    </source>
</evidence>
<evidence type="ECO:0000259" key="1">
    <source>
        <dbReference type="SMART" id="SM00849"/>
    </source>
</evidence>